<dbReference type="InterPro" id="IPR024161">
    <property type="entry name" value="Znf_nanos-typ"/>
</dbReference>
<evidence type="ECO:0000256" key="3">
    <source>
        <dbReference type="ARBA" id="ARBA00022723"/>
    </source>
</evidence>
<organism evidence="10 11">
    <name type="scientific">Anopheles christyi</name>
    <dbReference type="NCBI Taxonomy" id="43041"/>
    <lineage>
        <taxon>Eukaryota</taxon>
        <taxon>Metazoa</taxon>
        <taxon>Ecdysozoa</taxon>
        <taxon>Arthropoda</taxon>
        <taxon>Hexapoda</taxon>
        <taxon>Insecta</taxon>
        <taxon>Pterygota</taxon>
        <taxon>Neoptera</taxon>
        <taxon>Endopterygota</taxon>
        <taxon>Diptera</taxon>
        <taxon>Nematocera</taxon>
        <taxon>Culicoidea</taxon>
        <taxon>Culicidae</taxon>
        <taxon>Anophelinae</taxon>
        <taxon>Anopheles</taxon>
    </lineage>
</organism>
<evidence type="ECO:0000259" key="9">
    <source>
        <dbReference type="PROSITE" id="PS51522"/>
    </source>
</evidence>
<dbReference type="PROSITE" id="PS51522">
    <property type="entry name" value="ZF_NANOS"/>
    <property type="match status" value="1"/>
</dbReference>
<keyword evidence="7 8" id="KW-0694">RNA-binding</keyword>
<evidence type="ECO:0000256" key="6">
    <source>
        <dbReference type="ARBA" id="ARBA00022845"/>
    </source>
</evidence>
<name>A0A182JP64_9DIPT</name>
<keyword evidence="11" id="KW-1185">Reference proteome</keyword>
<dbReference type="PANTHER" id="PTHR12887">
    <property type="entry name" value="NANOS PROTEIN"/>
    <property type="match status" value="1"/>
</dbReference>
<keyword evidence="4 8" id="KW-0863">Zinc-finger</keyword>
<feature type="domain" description="Nanos-type" evidence="9">
    <location>
        <begin position="156"/>
        <end position="210"/>
    </location>
</feature>
<reference evidence="11" key="1">
    <citation type="submission" date="2013-03" db="EMBL/GenBank/DDBJ databases">
        <title>The Genome Sequence of Anopheles christyi ACHKN1017.</title>
        <authorList>
            <consortium name="The Broad Institute Genomics Platform"/>
            <person name="Neafsey D.E."/>
            <person name="Besansky N."/>
            <person name="Walker B."/>
            <person name="Young S.K."/>
            <person name="Zeng Q."/>
            <person name="Gargeya S."/>
            <person name="Fitzgerald M."/>
            <person name="Haas B."/>
            <person name="Abouelleil A."/>
            <person name="Allen A.W."/>
            <person name="Alvarado L."/>
            <person name="Arachchi H.M."/>
            <person name="Berlin A.M."/>
            <person name="Chapman S.B."/>
            <person name="Gainer-Dewar J."/>
            <person name="Goldberg J."/>
            <person name="Griggs A."/>
            <person name="Gujja S."/>
            <person name="Hansen M."/>
            <person name="Howarth C."/>
            <person name="Imamovic A."/>
            <person name="Ireland A."/>
            <person name="Larimer J."/>
            <person name="McCowan C."/>
            <person name="Murphy C."/>
            <person name="Pearson M."/>
            <person name="Poon T.W."/>
            <person name="Priest M."/>
            <person name="Roberts A."/>
            <person name="Saif S."/>
            <person name="Shea T."/>
            <person name="Sisk P."/>
            <person name="Sykes S."/>
            <person name="Wortman J."/>
            <person name="Nusbaum C."/>
            <person name="Birren B."/>
        </authorList>
    </citation>
    <scope>NUCLEOTIDE SEQUENCE [LARGE SCALE GENOMIC DNA]</scope>
    <source>
        <strain evidence="11">ACHKN1017</strain>
    </source>
</reference>
<dbReference type="Pfam" id="PF05741">
    <property type="entry name" value="zf-nanos"/>
    <property type="match status" value="1"/>
</dbReference>
<evidence type="ECO:0000256" key="1">
    <source>
        <dbReference type="ARBA" id="ARBA00004496"/>
    </source>
</evidence>
<dbReference type="Proteomes" id="UP000075881">
    <property type="component" value="Unassembled WGS sequence"/>
</dbReference>
<evidence type="ECO:0000313" key="10">
    <source>
        <dbReference type="EnsemblMetazoa" id="ACHR000298-PA"/>
    </source>
</evidence>
<keyword evidence="3" id="KW-0479">Metal-binding</keyword>
<evidence type="ECO:0000256" key="5">
    <source>
        <dbReference type="ARBA" id="ARBA00022833"/>
    </source>
</evidence>
<sequence>MAKAQNQQNEHESKNACTIWTAILAPYGWDETLNKCAEQFLESYPECIPIVIGKSEYKIDLKSMIIEANKYQWRSMTVDEIRKEFAENGISGELSEVAEPEPKRTPDTDKCETIKDLVIEKHEKDMVLQEISNQRKPLSTRHPGKCRSKSISEQEHCVFCLNNGADRELYESHRCKDPAGNVICPVLQKFVCMRCKATGSKAHTAKYCPLKPIITPEDCLAMEQKWQEIRRTGVEKVGEKNLSGRQAAGKANNATMRIKKRQGFRL</sequence>
<keyword evidence="2" id="KW-0963">Cytoplasm</keyword>
<dbReference type="Gene3D" id="4.10.60.30">
    <property type="entry name" value="Nanos, RNA-binding domain"/>
    <property type="match status" value="1"/>
</dbReference>
<evidence type="ECO:0000256" key="2">
    <source>
        <dbReference type="ARBA" id="ARBA00022490"/>
    </source>
</evidence>
<keyword evidence="6 8" id="KW-0810">Translation regulation</keyword>
<evidence type="ECO:0000256" key="7">
    <source>
        <dbReference type="ARBA" id="ARBA00022884"/>
    </source>
</evidence>
<keyword evidence="5" id="KW-0862">Zinc</keyword>
<dbReference type="STRING" id="43041.A0A182JP64"/>
<evidence type="ECO:0000256" key="4">
    <source>
        <dbReference type="ARBA" id="ARBA00022771"/>
    </source>
</evidence>
<evidence type="ECO:0000313" key="11">
    <source>
        <dbReference type="Proteomes" id="UP000075881"/>
    </source>
</evidence>
<proteinExistence type="inferred from homology"/>
<evidence type="ECO:0000256" key="8">
    <source>
        <dbReference type="PROSITE-ProRule" id="PRU00855"/>
    </source>
</evidence>
<dbReference type="GO" id="GO:0008270">
    <property type="term" value="F:zinc ion binding"/>
    <property type="evidence" value="ECO:0007669"/>
    <property type="project" value="UniProtKB-KW"/>
</dbReference>
<comment type="subcellular location">
    <subcellularLocation>
        <location evidence="1">Cytoplasm</location>
    </subcellularLocation>
</comment>
<accession>A0A182JP64</accession>
<dbReference type="AlphaFoldDB" id="A0A182JP64"/>
<dbReference type="InterPro" id="IPR008705">
    <property type="entry name" value="Nanos/Xcar2"/>
</dbReference>
<dbReference type="GO" id="GO:0006417">
    <property type="term" value="P:regulation of translation"/>
    <property type="evidence" value="ECO:0007669"/>
    <property type="project" value="UniProtKB-UniRule"/>
</dbReference>
<dbReference type="GO" id="GO:0003723">
    <property type="term" value="F:RNA binding"/>
    <property type="evidence" value="ECO:0007669"/>
    <property type="project" value="UniProtKB-UniRule"/>
</dbReference>
<comment type="similarity">
    <text evidence="8">Belongs to the nanos family.</text>
</comment>
<dbReference type="VEuPathDB" id="VectorBase:ACHR000298"/>
<protein>
    <recommendedName>
        <fullName evidence="9">Nanos-type domain-containing protein</fullName>
    </recommendedName>
</protein>
<dbReference type="EnsemblMetazoa" id="ACHR000298-RA">
    <property type="protein sequence ID" value="ACHR000298-PA"/>
    <property type="gene ID" value="ACHR000298"/>
</dbReference>
<dbReference type="InterPro" id="IPR038129">
    <property type="entry name" value="Nanos_sf"/>
</dbReference>
<reference evidence="10" key="2">
    <citation type="submission" date="2020-05" db="UniProtKB">
        <authorList>
            <consortium name="EnsemblMetazoa"/>
        </authorList>
    </citation>
    <scope>IDENTIFICATION</scope>
    <source>
        <strain evidence="10">ACHKN1017</strain>
    </source>
</reference>
<dbReference type="GO" id="GO:0005737">
    <property type="term" value="C:cytoplasm"/>
    <property type="evidence" value="ECO:0007669"/>
    <property type="project" value="UniProtKB-SubCell"/>
</dbReference>